<reference evidence="2 3" key="1">
    <citation type="submission" date="2016-07" db="EMBL/GenBank/DDBJ databases">
        <title>Draft Genome Sequence of Methylobrevis pamukkalensis PK2.</title>
        <authorList>
            <person name="Vasilenko O.V."/>
            <person name="Doronina N.V."/>
            <person name="Shmareva M.N."/>
            <person name="Tarlachkov S.V."/>
            <person name="Mustakhimov I."/>
            <person name="Trotsenko Y.A."/>
        </authorList>
    </citation>
    <scope>NUCLEOTIDE SEQUENCE [LARGE SCALE GENOMIC DNA]</scope>
    <source>
        <strain evidence="2 3">PK2</strain>
    </source>
</reference>
<sequence>MDIAAPATTLRRIALLGTGLMGAPMARRMAAAGFAVTAWNRSPDKAQALTDAGITVAEAPAPPCRMPTPSSSC</sequence>
<gene>
    <name evidence="2" type="ORF">A6302_03172</name>
</gene>
<dbReference type="PANTHER" id="PTHR43060:SF15">
    <property type="entry name" value="3-HYDROXYISOBUTYRATE DEHYDROGENASE-LIKE 1, MITOCHONDRIAL-RELATED"/>
    <property type="match status" value="1"/>
</dbReference>
<evidence type="ECO:0000313" key="3">
    <source>
        <dbReference type="Proteomes" id="UP000094622"/>
    </source>
</evidence>
<comment type="caution">
    <text evidence="2">The sequence shown here is derived from an EMBL/GenBank/DDBJ whole genome shotgun (WGS) entry which is preliminary data.</text>
</comment>
<dbReference type="Gene3D" id="3.40.50.720">
    <property type="entry name" value="NAD(P)-binding Rossmann-like Domain"/>
    <property type="match status" value="1"/>
</dbReference>
<dbReference type="PATRIC" id="fig|1439726.3.peg.3331"/>
<dbReference type="InterPro" id="IPR006115">
    <property type="entry name" value="6PGDH_NADP-bd"/>
</dbReference>
<proteinExistence type="predicted"/>
<keyword evidence="3" id="KW-1185">Reference proteome</keyword>
<dbReference type="GO" id="GO:0050661">
    <property type="term" value="F:NADP binding"/>
    <property type="evidence" value="ECO:0007669"/>
    <property type="project" value="InterPro"/>
</dbReference>
<accession>A0A1E3H033</accession>
<organism evidence="2 3">
    <name type="scientific">Methylobrevis pamukkalensis</name>
    <dbReference type="NCBI Taxonomy" id="1439726"/>
    <lineage>
        <taxon>Bacteria</taxon>
        <taxon>Pseudomonadati</taxon>
        <taxon>Pseudomonadota</taxon>
        <taxon>Alphaproteobacteria</taxon>
        <taxon>Hyphomicrobiales</taxon>
        <taxon>Pleomorphomonadaceae</taxon>
        <taxon>Methylobrevis</taxon>
    </lineage>
</organism>
<protein>
    <submittedName>
        <fullName evidence="2">Tartronate semialdehyde reductase</fullName>
    </submittedName>
</protein>
<dbReference type="Proteomes" id="UP000094622">
    <property type="component" value="Unassembled WGS sequence"/>
</dbReference>
<dbReference type="SUPFAM" id="SSF51735">
    <property type="entry name" value="NAD(P)-binding Rossmann-fold domains"/>
    <property type="match status" value="1"/>
</dbReference>
<feature type="domain" description="6-phosphogluconate dehydrogenase NADP-binding" evidence="1">
    <location>
        <begin position="12"/>
        <end position="61"/>
    </location>
</feature>
<evidence type="ECO:0000259" key="1">
    <source>
        <dbReference type="Pfam" id="PF03446"/>
    </source>
</evidence>
<dbReference type="InterPro" id="IPR036291">
    <property type="entry name" value="NAD(P)-bd_dom_sf"/>
</dbReference>
<name>A0A1E3H033_9HYPH</name>
<evidence type="ECO:0000313" key="2">
    <source>
        <dbReference type="EMBL" id="ODN69535.1"/>
    </source>
</evidence>
<dbReference type="Pfam" id="PF03446">
    <property type="entry name" value="NAD_binding_2"/>
    <property type="match status" value="1"/>
</dbReference>
<dbReference type="EMBL" id="MCRJ01000086">
    <property type="protein sequence ID" value="ODN69535.1"/>
    <property type="molecule type" value="Genomic_DNA"/>
</dbReference>
<dbReference type="AlphaFoldDB" id="A0A1E3H033"/>
<dbReference type="PANTHER" id="PTHR43060">
    <property type="entry name" value="3-HYDROXYISOBUTYRATE DEHYDROGENASE-LIKE 1, MITOCHONDRIAL-RELATED"/>
    <property type="match status" value="1"/>
</dbReference>